<keyword evidence="1" id="KW-0600">Photoreceptor protein</keyword>
<dbReference type="NCBIfam" id="TIGR00229">
    <property type="entry name" value="sensory_box"/>
    <property type="match status" value="1"/>
</dbReference>
<organism evidence="9 10">
    <name type="scientific">Panicum miliaceum</name>
    <name type="common">Proso millet</name>
    <name type="synonym">Broomcorn millet</name>
    <dbReference type="NCBI Taxonomy" id="4540"/>
    <lineage>
        <taxon>Eukaryota</taxon>
        <taxon>Viridiplantae</taxon>
        <taxon>Streptophyta</taxon>
        <taxon>Embryophyta</taxon>
        <taxon>Tracheophyta</taxon>
        <taxon>Spermatophyta</taxon>
        <taxon>Magnoliopsida</taxon>
        <taxon>Liliopsida</taxon>
        <taxon>Poales</taxon>
        <taxon>Poaceae</taxon>
        <taxon>PACMAD clade</taxon>
        <taxon>Panicoideae</taxon>
        <taxon>Panicodae</taxon>
        <taxon>Paniceae</taxon>
        <taxon>Panicinae</taxon>
        <taxon>Panicum</taxon>
        <taxon>Panicum sect. Panicum</taxon>
    </lineage>
</organism>
<keyword evidence="5" id="KW-0157">Chromophore</keyword>
<evidence type="ECO:0000256" key="2">
    <source>
        <dbReference type="ARBA" id="ARBA00022606"/>
    </source>
</evidence>
<name>A0A3L6QZJ4_PANMI</name>
<dbReference type="InterPro" id="IPR001610">
    <property type="entry name" value="PAC"/>
</dbReference>
<dbReference type="PROSITE" id="PS50112">
    <property type="entry name" value="PAS"/>
    <property type="match status" value="1"/>
</dbReference>
<feature type="compositionally biased region" description="Low complexity" evidence="7">
    <location>
        <begin position="481"/>
        <end position="495"/>
    </location>
</feature>
<dbReference type="PANTHER" id="PTHR47429">
    <property type="entry name" value="PROTEIN TWIN LOV 1"/>
    <property type="match status" value="1"/>
</dbReference>
<keyword evidence="4" id="KW-0288">FMN</keyword>
<dbReference type="Proteomes" id="UP000275267">
    <property type="component" value="Unassembled WGS sequence"/>
</dbReference>
<dbReference type="SUPFAM" id="SSF55785">
    <property type="entry name" value="PYP-like sensor domain (PAS domain)"/>
    <property type="match status" value="1"/>
</dbReference>
<dbReference type="EMBL" id="PQIB02000010">
    <property type="protein sequence ID" value="RLM92632.1"/>
    <property type="molecule type" value="Genomic_DNA"/>
</dbReference>
<dbReference type="Gene3D" id="3.30.450.20">
    <property type="entry name" value="PAS domain"/>
    <property type="match status" value="1"/>
</dbReference>
<evidence type="ECO:0000256" key="7">
    <source>
        <dbReference type="SAM" id="MobiDB-lite"/>
    </source>
</evidence>
<evidence type="ECO:0000313" key="10">
    <source>
        <dbReference type="Proteomes" id="UP000275267"/>
    </source>
</evidence>
<gene>
    <name evidence="9" type="ORF">C2845_PM08G03080</name>
</gene>
<evidence type="ECO:0000313" key="9">
    <source>
        <dbReference type="EMBL" id="RLM92632.1"/>
    </source>
</evidence>
<dbReference type="InterPro" id="IPR000014">
    <property type="entry name" value="PAS"/>
</dbReference>
<feature type="region of interest" description="Disordered" evidence="7">
    <location>
        <begin position="1"/>
        <end position="24"/>
    </location>
</feature>
<sequence length="495" mass="53104">MASSGAAEADPGEREQHDDLHHQRRLASSLTARYSDWVLEALDELPGSFLLTDPALAGHPIVYASRGLAALTGYARREVLGRGARVFQGAATDRAAVAGVREAVRAQRAHQVAILNYRRDGSPHWVLLHLAPVFHARDGSVLHFLAVQVPIDDAGRGAGAPPCRGAQGAVLAACREEARVDEDFPCASYSGKVFVDMDKRGLEAEKPRVASDSEKEKAISTANSIVAALNRYSKLTGLVVSGKRCDSVGIPALSSSLNLSLGRIKQSFVLTHSCLPDMPIIYASDAFLSLTVETSVLGDVIVVSGDRLIDALLVYNQTILMKDGSSFPDLLHVSPIRDASGKYKQDRKFTTDFMPMQVAFHIWVHLDVGAKHDFNGLTPEVWQLGAVGASCGSAAKGMRAQANNRMGHDDTPPAALSRFLARPARAAENFVSPERTHDAAVCTTKPEGRHVASCRSPPPTAVDADCYPPSATRCRSWQGNSLRSSSSSPRSRSPS</sequence>
<comment type="caution">
    <text evidence="9">The sequence shown here is derived from an EMBL/GenBank/DDBJ whole genome shotgun (WGS) entry which is preliminary data.</text>
</comment>
<dbReference type="PANTHER" id="PTHR47429:SF2">
    <property type="entry name" value="PROTEIN TWIN LOV 1"/>
    <property type="match status" value="1"/>
</dbReference>
<dbReference type="GO" id="GO:0009881">
    <property type="term" value="F:photoreceptor activity"/>
    <property type="evidence" value="ECO:0007669"/>
    <property type="project" value="UniProtKB-KW"/>
</dbReference>
<evidence type="ECO:0000259" key="8">
    <source>
        <dbReference type="PROSITE" id="PS50112"/>
    </source>
</evidence>
<feature type="compositionally biased region" description="Basic and acidic residues" evidence="7">
    <location>
        <begin position="11"/>
        <end position="21"/>
    </location>
</feature>
<keyword evidence="2" id="KW-0716">Sensory transduction</keyword>
<accession>A0A3L6QZJ4</accession>
<proteinExistence type="predicted"/>
<keyword evidence="6" id="KW-0675">Receptor</keyword>
<dbReference type="GO" id="GO:0005634">
    <property type="term" value="C:nucleus"/>
    <property type="evidence" value="ECO:0007669"/>
    <property type="project" value="TreeGrafter"/>
</dbReference>
<keyword evidence="3" id="KW-0285">Flavoprotein</keyword>
<protein>
    <submittedName>
        <fullName evidence="9">Protein TWIN LOV 1 isoform X2</fullName>
    </submittedName>
</protein>
<evidence type="ECO:0000256" key="4">
    <source>
        <dbReference type="ARBA" id="ARBA00022643"/>
    </source>
</evidence>
<dbReference type="Pfam" id="PF13426">
    <property type="entry name" value="PAS_9"/>
    <property type="match status" value="1"/>
</dbReference>
<keyword evidence="10" id="KW-1185">Reference proteome</keyword>
<dbReference type="STRING" id="4540.A0A3L6QZJ4"/>
<dbReference type="OrthoDB" id="447251at2759"/>
<reference evidence="10" key="1">
    <citation type="journal article" date="2019" name="Nat. Commun.">
        <title>The genome of broomcorn millet.</title>
        <authorList>
            <person name="Zou C."/>
            <person name="Miki D."/>
            <person name="Li D."/>
            <person name="Tang Q."/>
            <person name="Xiao L."/>
            <person name="Rajput S."/>
            <person name="Deng P."/>
            <person name="Jia W."/>
            <person name="Huang R."/>
            <person name="Zhang M."/>
            <person name="Sun Y."/>
            <person name="Hu J."/>
            <person name="Fu X."/>
            <person name="Schnable P.S."/>
            <person name="Li F."/>
            <person name="Zhang H."/>
            <person name="Feng B."/>
            <person name="Zhu X."/>
            <person name="Liu R."/>
            <person name="Schnable J.C."/>
            <person name="Zhu J.-K."/>
            <person name="Zhang H."/>
        </authorList>
    </citation>
    <scope>NUCLEOTIDE SEQUENCE [LARGE SCALE GENOMIC DNA]</scope>
</reference>
<dbReference type="CDD" id="cd00130">
    <property type="entry name" value="PAS"/>
    <property type="match status" value="1"/>
</dbReference>
<evidence type="ECO:0000256" key="5">
    <source>
        <dbReference type="ARBA" id="ARBA00022991"/>
    </source>
</evidence>
<evidence type="ECO:0000256" key="3">
    <source>
        <dbReference type="ARBA" id="ARBA00022630"/>
    </source>
</evidence>
<evidence type="ECO:0000256" key="1">
    <source>
        <dbReference type="ARBA" id="ARBA00022543"/>
    </source>
</evidence>
<dbReference type="InterPro" id="IPR035965">
    <property type="entry name" value="PAS-like_dom_sf"/>
</dbReference>
<evidence type="ECO:0000256" key="6">
    <source>
        <dbReference type="ARBA" id="ARBA00023170"/>
    </source>
</evidence>
<dbReference type="GO" id="GO:0009637">
    <property type="term" value="P:response to blue light"/>
    <property type="evidence" value="ECO:0007669"/>
    <property type="project" value="UniProtKB-ARBA"/>
</dbReference>
<dbReference type="SMART" id="SM00086">
    <property type="entry name" value="PAC"/>
    <property type="match status" value="1"/>
</dbReference>
<feature type="region of interest" description="Disordered" evidence="7">
    <location>
        <begin position="473"/>
        <end position="495"/>
    </location>
</feature>
<feature type="domain" description="PAS" evidence="8">
    <location>
        <begin position="34"/>
        <end position="82"/>
    </location>
</feature>
<dbReference type="AlphaFoldDB" id="A0A3L6QZJ4"/>